<dbReference type="Proteomes" id="UP000777774">
    <property type="component" value="Unassembled WGS sequence"/>
</dbReference>
<sequence>MSFQFDDRAFRRALQQETQSALDEVARNFEREFDRLRIQYAGRPVSEIRPAIRQMFADQGGSISDPELAEYAEAVSGGAKINVTVDQIRF</sequence>
<dbReference type="RefSeq" id="WP_168676271.1">
    <property type="nucleotide sequence ID" value="NZ_JAAXOY010000001.1"/>
</dbReference>
<gene>
    <name evidence="1" type="ORF">HGA02_00315</name>
</gene>
<dbReference type="EMBL" id="JAAXOY010000001">
    <property type="protein sequence ID" value="NKY38016.1"/>
    <property type="molecule type" value="Genomic_DNA"/>
</dbReference>
<keyword evidence="2" id="KW-1185">Reference proteome</keyword>
<evidence type="ECO:0000313" key="1">
    <source>
        <dbReference type="EMBL" id="NKY38016.1"/>
    </source>
</evidence>
<name>A0ABX1JXS3_9CELL</name>
<evidence type="ECO:0000313" key="2">
    <source>
        <dbReference type="Proteomes" id="UP000777774"/>
    </source>
</evidence>
<organism evidence="1 2">
    <name type="scientific">Cellulomonas septica</name>
    <dbReference type="NCBI Taxonomy" id="285080"/>
    <lineage>
        <taxon>Bacteria</taxon>
        <taxon>Bacillati</taxon>
        <taxon>Actinomycetota</taxon>
        <taxon>Actinomycetes</taxon>
        <taxon>Micrococcales</taxon>
        <taxon>Cellulomonadaceae</taxon>
        <taxon>Cellulomonas</taxon>
    </lineage>
</organism>
<proteinExistence type="predicted"/>
<comment type="caution">
    <text evidence="1">The sequence shown here is derived from an EMBL/GenBank/DDBJ whole genome shotgun (WGS) entry which is preliminary data.</text>
</comment>
<protein>
    <submittedName>
        <fullName evidence="1">Uncharacterized protein</fullName>
    </submittedName>
</protein>
<reference evidence="1 2" key="1">
    <citation type="submission" date="2020-04" db="EMBL/GenBank/DDBJ databases">
        <title>MicrobeNet Type strains.</title>
        <authorList>
            <person name="Nicholson A.C."/>
        </authorList>
    </citation>
    <scope>NUCLEOTIDE SEQUENCE [LARGE SCALE GENOMIC DNA]</scope>
    <source>
        <strain evidence="1 2">ATCC BAA-787</strain>
    </source>
</reference>
<accession>A0ABX1JXS3</accession>